<accession>A0A7S1FFD4</accession>
<evidence type="ECO:0000256" key="1">
    <source>
        <dbReference type="SAM" id="Phobius"/>
    </source>
</evidence>
<gene>
    <name evidence="2" type="ORF">NSCI0253_LOCUS36859</name>
</gene>
<dbReference type="AlphaFoldDB" id="A0A7S1FFD4"/>
<evidence type="ECO:0000313" key="2">
    <source>
        <dbReference type="EMBL" id="CAD8862504.1"/>
    </source>
</evidence>
<feature type="transmembrane region" description="Helical" evidence="1">
    <location>
        <begin position="32"/>
        <end position="55"/>
    </location>
</feature>
<organism evidence="2">
    <name type="scientific">Noctiluca scintillans</name>
    <name type="common">Sea sparkle</name>
    <name type="synonym">Red tide dinoflagellate</name>
    <dbReference type="NCBI Taxonomy" id="2966"/>
    <lineage>
        <taxon>Eukaryota</taxon>
        <taxon>Sar</taxon>
        <taxon>Alveolata</taxon>
        <taxon>Dinophyceae</taxon>
        <taxon>Noctilucales</taxon>
        <taxon>Noctilucaceae</taxon>
        <taxon>Noctiluca</taxon>
    </lineage>
</organism>
<keyword evidence="1" id="KW-0472">Membrane</keyword>
<keyword evidence="1" id="KW-1133">Transmembrane helix</keyword>
<name>A0A7S1FFD4_NOCSC</name>
<reference evidence="2" key="1">
    <citation type="submission" date="2021-01" db="EMBL/GenBank/DDBJ databases">
        <authorList>
            <person name="Corre E."/>
            <person name="Pelletier E."/>
            <person name="Niang G."/>
            <person name="Scheremetjew M."/>
            <person name="Finn R."/>
            <person name="Kale V."/>
            <person name="Holt S."/>
            <person name="Cochrane G."/>
            <person name="Meng A."/>
            <person name="Brown T."/>
            <person name="Cohen L."/>
        </authorList>
    </citation>
    <scope>NUCLEOTIDE SEQUENCE</scope>
</reference>
<keyword evidence="1" id="KW-0812">Transmembrane</keyword>
<dbReference type="EMBL" id="HBFQ01051610">
    <property type="protein sequence ID" value="CAD8862504.1"/>
    <property type="molecule type" value="Transcribed_RNA"/>
</dbReference>
<sequence>MDLRDIPDRWKRFNPETPPYKYFPNRTRSRTMVWSCWALFWSVGAGSLLALYLSYGDDEKQEHYRARADQDTSPVHRNKTDVLSDVLYKARRDRLGLPVPRNGTVEINDPFEE</sequence>
<proteinExistence type="predicted"/>
<protein>
    <submittedName>
        <fullName evidence="2">Uncharacterized protein</fullName>
    </submittedName>
</protein>